<dbReference type="EMBL" id="JACCFS010000001">
    <property type="protein sequence ID" value="NYJ37033.1"/>
    <property type="molecule type" value="Genomic_DNA"/>
</dbReference>
<feature type="transmembrane region" description="Helical" evidence="2">
    <location>
        <begin position="80"/>
        <end position="99"/>
    </location>
</feature>
<keyword evidence="2" id="KW-0472">Membrane</keyword>
<feature type="transmembrane region" description="Helical" evidence="2">
    <location>
        <begin position="12"/>
        <end position="32"/>
    </location>
</feature>
<evidence type="ECO:0000259" key="3">
    <source>
        <dbReference type="Pfam" id="PF23636"/>
    </source>
</evidence>
<evidence type="ECO:0000313" key="4">
    <source>
        <dbReference type="EMBL" id="NYJ37033.1"/>
    </source>
</evidence>
<gene>
    <name evidence="4" type="ORF">HNR10_004914</name>
</gene>
<organism evidence="4 5">
    <name type="scientific">Nocardiopsis aegyptia</name>
    <dbReference type="NCBI Taxonomy" id="220378"/>
    <lineage>
        <taxon>Bacteria</taxon>
        <taxon>Bacillati</taxon>
        <taxon>Actinomycetota</taxon>
        <taxon>Actinomycetes</taxon>
        <taxon>Streptosporangiales</taxon>
        <taxon>Nocardiopsidaceae</taxon>
        <taxon>Nocardiopsis</taxon>
    </lineage>
</organism>
<dbReference type="InterPro" id="IPR055568">
    <property type="entry name" value="DUF7144"/>
</dbReference>
<proteinExistence type="predicted"/>
<evidence type="ECO:0000313" key="5">
    <source>
        <dbReference type="Proteomes" id="UP000572051"/>
    </source>
</evidence>
<dbReference type="Pfam" id="PF23636">
    <property type="entry name" value="DUF7144"/>
    <property type="match status" value="1"/>
</dbReference>
<dbReference type="Proteomes" id="UP000572051">
    <property type="component" value="Unassembled WGS sequence"/>
</dbReference>
<protein>
    <recommendedName>
        <fullName evidence="3">DUF7144 domain-containing protein</fullName>
    </recommendedName>
</protein>
<feature type="transmembrane region" description="Helical" evidence="2">
    <location>
        <begin position="105"/>
        <end position="122"/>
    </location>
</feature>
<accession>A0A7Z0ETM3</accession>
<keyword evidence="2" id="KW-0812">Transmembrane</keyword>
<feature type="region of interest" description="Disordered" evidence="1">
    <location>
        <begin position="147"/>
        <end position="180"/>
    </location>
</feature>
<keyword evidence="5" id="KW-1185">Reference proteome</keyword>
<comment type="caution">
    <text evidence="4">The sequence shown here is derived from an EMBL/GenBank/DDBJ whole genome shotgun (WGS) entry which is preliminary data.</text>
</comment>
<sequence>MRTGSPNGWQFFAATLLMMIGAVNIIQGLVALMTPNFYAVAGGELLFLEYGAWGLLLGGWGVVLVVAGAAILSGSTWARVFGIVLAAVNALAQLAFLVALPMWSVVAIAIELLVIYALTAGWPDREMAADRDEAAADRMTDDQRAAYRSGRRAAHAKPEPAAPAEEAGQATRPGDRRHPV</sequence>
<keyword evidence="2" id="KW-1133">Transmembrane helix</keyword>
<evidence type="ECO:0000256" key="2">
    <source>
        <dbReference type="SAM" id="Phobius"/>
    </source>
</evidence>
<dbReference type="RefSeq" id="WP_179827403.1">
    <property type="nucleotide sequence ID" value="NZ_JACCFS010000001.1"/>
</dbReference>
<feature type="domain" description="DUF7144" evidence="3">
    <location>
        <begin position="9"/>
        <end position="122"/>
    </location>
</feature>
<dbReference type="AlphaFoldDB" id="A0A7Z0ETM3"/>
<feature type="transmembrane region" description="Helical" evidence="2">
    <location>
        <begin position="52"/>
        <end position="73"/>
    </location>
</feature>
<evidence type="ECO:0000256" key="1">
    <source>
        <dbReference type="SAM" id="MobiDB-lite"/>
    </source>
</evidence>
<name>A0A7Z0ETM3_9ACTN</name>
<reference evidence="4 5" key="1">
    <citation type="submission" date="2020-07" db="EMBL/GenBank/DDBJ databases">
        <title>Sequencing the genomes of 1000 actinobacteria strains.</title>
        <authorList>
            <person name="Klenk H.-P."/>
        </authorList>
    </citation>
    <scope>NUCLEOTIDE SEQUENCE [LARGE SCALE GENOMIC DNA]</scope>
    <source>
        <strain evidence="4 5">DSM 44442</strain>
    </source>
</reference>